<name>A0A2P2IK27_RHIMU</name>
<feature type="region of interest" description="Disordered" evidence="1">
    <location>
        <begin position="1"/>
        <end position="28"/>
    </location>
</feature>
<protein>
    <submittedName>
        <fullName evidence="2">Uncharacterized protein</fullName>
    </submittedName>
</protein>
<evidence type="ECO:0000313" key="2">
    <source>
        <dbReference type="EMBL" id="MBW81558.1"/>
    </source>
</evidence>
<accession>A0A2P2IK27</accession>
<dbReference type="AlphaFoldDB" id="A0A2P2IK27"/>
<evidence type="ECO:0000256" key="1">
    <source>
        <dbReference type="SAM" id="MobiDB-lite"/>
    </source>
</evidence>
<reference evidence="2" key="1">
    <citation type="submission" date="2018-02" db="EMBL/GenBank/DDBJ databases">
        <title>Rhizophora mucronata_Transcriptome.</title>
        <authorList>
            <person name="Meera S.P."/>
            <person name="Sreeshan A."/>
            <person name="Augustine A."/>
        </authorList>
    </citation>
    <scope>NUCLEOTIDE SEQUENCE</scope>
    <source>
        <tissue evidence="2">Leaf</tissue>
    </source>
</reference>
<feature type="compositionally biased region" description="Basic and acidic residues" evidence="1">
    <location>
        <begin position="9"/>
        <end position="28"/>
    </location>
</feature>
<organism evidence="2">
    <name type="scientific">Rhizophora mucronata</name>
    <name type="common">Asiatic mangrove</name>
    <dbReference type="NCBI Taxonomy" id="61149"/>
    <lineage>
        <taxon>Eukaryota</taxon>
        <taxon>Viridiplantae</taxon>
        <taxon>Streptophyta</taxon>
        <taxon>Embryophyta</taxon>
        <taxon>Tracheophyta</taxon>
        <taxon>Spermatophyta</taxon>
        <taxon>Magnoliopsida</taxon>
        <taxon>eudicotyledons</taxon>
        <taxon>Gunneridae</taxon>
        <taxon>Pentapetalae</taxon>
        <taxon>rosids</taxon>
        <taxon>fabids</taxon>
        <taxon>Malpighiales</taxon>
        <taxon>Rhizophoraceae</taxon>
        <taxon>Rhizophora</taxon>
    </lineage>
</organism>
<dbReference type="EMBL" id="GGEC01001075">
    <property type="protein sequence ID" value="MBW81558.1"/>
    <property type="molecule type" value="Transcribed_RNA"/>
</dbReference>
<proteinExistence type="predicted"/>
<sequence>MCPNFQARMNKERGKKTTREDKKLKCED</sequence>